<evidence type="ECO:0000313" key="2">
    <source>
        <dbReference type="Proteomes" id="UP000187455"/>
    </source>
</evidence>
<organism evidence="1 2">
    <name type="scientific">Smittium mucronatum</name>
    <dbReference type="NCBI Taxonomy" id="133383"/>
    <lineage>
        <taxon>Eukaryota</taxon>
        <taxon>Fungi</taxon>
        <taxon>Fungi incertae sedis</taxon>
        <taxon>Zoopagomycota</taxon>
        <taxon>Kickxellomycotina</taxon>
        <taxon>Harpellomycetes</taxon>
        <taxon>Harpellales</taxon>
        <taxon>Legeriomycetaceae</taxon>
        <taxon>Smittium</taxon>
    </lineage>
</organism>
<dbReference type="STRING" id="133383.A0A1R0GTF1"/>
<protein>
    <submittedName>
        <fullName evidence="1">Putative tubulin-tyrosine ligase</fullName>
    </submittedName>
</protein>
<comment type="caution">
    <text evidence="1">The sequence shown here is derived from an EMBL/GenBank/DDBJ whole genome shotgun (WGS) entry which is preliminary data.</text>
</comment>
<evidence type="ECO:0000313" key="1">
    <source>
        <dbReference type="EMBL" id="OLY80155.1"/>
    </source>
</evidence>
<dbReference type="GO" id="GO:0016874">
    <property type="term" value="F:ligase activity"/>
    <property type="evidence" value="ECO:0007669"/>
    <property type="project" value="UniProtKB-KW"/>
</dbReference>
<dbReference type="SUPFAM" id="SSF56059">
    <property type="entry name" value="Glutathione synthetase ATP-binding domain-like"/>
    <property type="match status" value="1"/>
</dbReference>
<gene>
    <name evidence="1" type="ORF">AYI68_g5755</name>
</gene>
<dbReference type="InterPro" id="IPR004344">
    <property type="entry name" value="TTL/TTLL_fam"/>
</dbReference>
<accession>A0A1R0GTF1</accession>
<dbReference type="PANTHER" id="PTHR47551:SF1">
    <property type="entry name" value="TUBULIN--TYROSINE LIGASE PBY1-RELATED"/>
    <property type="match status" value="1"/>
</dbReference>
<proteinExistence type="predicted"/>
<dbReference type="InterPro" id="IPR027746">
    <property type="entry name" value="TTL"/>
</dbReference>
<dbReference type="OrthoDB" id="202825at2759"/>
<dbReference type="Proteomes" id="UP000187455">
    <property type="component" value="Unassembled WGS sequence"/>
</dbReference>
<keyword evidence="1" id="KW-0436">Ligase</keyword>
<dbReference type="PANTHER" id="PTHR47551">
    <property type="entry name" value="TUBULIN--TYROSINE LIGASE PBY1-RELATED"/>
    <property type="match status" value="1"/>
</dbReference>
<reference evidence="1 2" key="1">
    <citation type="journal article" date="2016" name="Mol. Biol. Evol.">
        <title>Genome-Wide Survey of Gut Fungi (Harpellales) Reveals the First Horizontally Transferred Ubiquitin Gene from a Mosquito Host.</title>
        <authorList>
            <person name="Wang Y."/>
            <person name="White M.M."/>
            <person name="Kvist S."/>
            <person name="Moncalvo J.M."/>
        </authorList>
    </citation>
    <scope>NUCLEOTIDE SEQUENCE [LARGE SCALE GENOMIC DNA]</scope>
    <source>
        <strain evidence="1 2">ALG-7-W6</strain>
    </source>
</reference>
<dbReference type="EMBL" id="LSSL01003717">
    <property type="protein sequence ID" value="OLY80155.1"/>
    <property type="molecule type" value="Genomic_DNA"/>
</dbReference>
<dbReference type="GO" id="GO:0000932">
    <property type="term" value="C:P-body"/>
    <property type="evidence" value="ECO:0007669"/>
    <property type="project" value="TreeGrafter"/>
</dbReference>
<name>A0A1R0GTF1_9FUNG</name>
<dbReference type="Pfam" id="PF03133">
    <property type="entry name" value="TTL"/>
    <property type="match status" value="1"/>
</dbReference>
<dbReference type="PROSITE" id="PS51221">
    <property type="entry name" value="TTL"/>
    <property type="match status" value="1"/>
</dbReference>
<sequence>MFRIYFSSNESYTHEILKKVLDKYSSQVELIDLKSSGGPIEYKDGSKTLLWLEYEDLPFNDIHISLSPTSNLYNSIFSCSYCIRKGLIRKAQNANSILHFTSKNPNSILKTGVPETWIFELDGLDYLDEALDECFEVRDCLEENVQITSGETTAKKTNKFILKPSMTNKGSGIHIFDSLDSLENILETEFSQETSDSEDEDVSQPVEWGAVTYNSSYSQLREFVIQRYIDNPLLLKKYGNRKFHIRTYCVAISTIKVYVYRPMLALFASSLYDSDFKTPTNVFSHITNTHVQTENPEFDPNSVVHSFWDLASSSPESSDIGPQDLENIYDQIKKLTGGIFDAVSSQPTNFQPWPNCFEVFGLDFLVDDSFNVFFLEANAYPDFKQTGDGLSQIIVGFLDSVSDLALSEFFMLDTETLSRSVSDLDLVLSKKLRG</sequence>
<dbReference type="Gene3D" id="3.30.470.20">
    <property type="entry name" value="ATP-grasp fold, B domain"/>
    <property type="match status" value="1"/>
</dbReference>
<keyword evidence="2" id="KW-1185">Reference proteome</keyword>
<dbReference type="AlphaFoldDB" id="A0A1R0GTF1"/>